<dbReference type="Proteomes" id="UP001597340">
    <property type="component" value="Unassembled WGS sequence"/>
</dbReference>
<dbReference type="InterPro" id="IPR032696">
    <property type="entry name" value="SQ_cyclase_C"/>
</dbReference>
<dbReference type="Pfam" id="PF13243">
    <property type="entry name" value="SQHop_cyclase_C"/>
    <property type="match status" value="1"/>
</dbReference>
<keyword evidence="9" id="KW-1185">Reference proteome</keyword>
<dbReference type="Pfam" id="PF13249">
    <property type="entry name" value="SQHop_cyclase_N"/>
    <property type="match status" value="1"/>
</dbReference>
<dbReference type="PANTHER" id="PTHR11764:SF20">
    <property type="entry name" value="LANOSTEROL SYNTHASE"/>
    <property type="match status" value="1"/>
</dbReference>
<dbReference type="InterPro" id="IPR018333">
    <property type="entry name" value="Squalene_cyclase"/>
</dbReference>
<feature type="domain" description="Squalene cyclase C-terminal" evidence="6">
    <location>
        <begin position="303"/>
        <end position="620"/>
    </location>
</feature>
<organism evidence="8 9">
    <name type="scientific">Paenibacillus farraposensis</name>
    <dbReference type="NCBI Taxonomy" id="2807095"/>
    <lineage>
        <taxon>Bacteria</taxon>
        <taxon>Bacillati</taxon>
        <taxon>Bacillota</taxon>
        <taxon>Bacilli</taxon>
        <taxon>Bacillales</taxon>
        <taxon>Paenibacillaceae</taxon>
        <taxon>Paenibacillus</taxon>
    </lineage>
</organism>
<dbReference type="PROSITE" id="PS01074">
    <property type="entry name" value="TERPENE_SYNTHASES"/>
    <property type="match status" value="1"/>
</dbReference>
<dbReference type="SFLD" id="SFLDG01016">
    <property type="entry name" value="Prenyltransferase_Like_2"/>
    <property type="match status" value="1"/>
</dbReference>
<dbReference type="InterPro" id="IPR032697">
    <property type="entry name" value="SQ_cyclase_N"/>
</dbReference>
<keyword evidence="4" id="KW-0413">Isomerase</keyword>
<accession>A0ABW4DEF0</accession>
<dbReference type="NCBIfam" id="TIGR01787">
    <property type="entry name" value="squalene_cyclas"/>
    <property type="match status" value="1"/>
</dbReference>
<reference evidence="9" key="1">
    <citation type="journal article" date="2019" name="Int. J. Syst. Evol. Microbiol.">
        <title>The Global Catalogue of Microorganisms (GCM) 10K type strain sequencing project: providing services to taxonomists for standard genome sequencing and annotation.</title>
        <authorList>
            <consortium name="The Broad Institute Genomics Platform"/>
            <consortium name="The Broad Institute Genome Sequencing Center for Infectious Disease"/>
            <person name="Wu L."/>
            <person name="Ma J."/>
        </authorList>
    </citation>
    <scope>NUCLEOTIDE SEQUENCE [LARGE SCALE GENOMIC DNA]</scope>
    <source>
        <strain evidence="9">CCM 9147</strain>
    </source>
</reference>
<protein>
    <submittedName>
        <fullName evidence="8">Prenyltransferase/squalene oxidase repeat-containing protein</fullName>
    </submittedName>
</protein>
<dbReference type="InterPro" id="IPR002365">
    <property type="entry name" value="Terpene_synthase_CS"/>
</dbReference>
<evidence type="ECO:0000259" key="6">
    <source>
        <dbReference type="Pfam" id="PF13243"/>
    </source>
</evidence>
<gene>
    <name evidence="8" type="ORF">ACFQ5D_08970</name>
</gene>
<evidence type="ECO:0000256" key="1">
    <source>
        <dbReference type="ARBA" id="ARBA00004999"/>
    </source>
</evidence>
<keyword evidence="3" id="KW-0677">Repeat</keyword>
<evidence type="ECO:0000313" key="8">
    <source>
        <dbReference type="EMBL" id="MFD1461546.1"/>
    </source>
</evidence>
<comment type="caution">
    <text evidence="8">The sequence shown here is derived from an EMBL/GenBank/DDBJ whole genome shotgun (WGS) entry which is preliminary data.</text>
</comment>
<dbReference type="RefSeq" id="WP_229524491.1">
    <property type="nucleotide sequence ID" value="NZ_JAFFQR010000064.1"/>
</dbReference>
<comment type="pathway">
    <text evidence="1">Secondary metabolite biosynthesis; hopanoid biosynthesis.</text>
</comment>
<evidence type="ECO:0000259" key="7">
    <source>
        <dbReference type="Pfam" id="PF13249"/>
    </source>
</evidence>
<evidence type="ECO:0000256" key="3">
    <source>
        <dbReference type="ARBA" id="ARBA00022737"/>
    </source>
</evidence>
<dbReference type="EMBL" id="JBHTNZ010000009">
    <property type="protein sequence ID" value="MFD1461546.1"/>
    <property type="molecule type" value="Genomic_DNA"/>
</dbReference>
<sequence length="626" mass="71027">MELLEKVQAEINRYMTRIQSEQQEDGSWRYDFETGPMTDASMMILISSLYPEEQELLSKLAQRLVHKQADQGEWKQYNDDDGHLSSTIEAYTALLLSGYLERDAPPMKRAKDYILRSGGVEKAHVSTKFMLALNDLYPWPAYFPMPLFLIDLPKWIPFSFYRWSSYVRTHFAPILILGHLKFTLPHPSGADISHLYTTPKYTKLHHQSHGHRRSAKKRNRNPCGLQGKRSNHSIQKAESFILEHIERDGTLYSYASATFFMIYALLAIGYQPDSPVISHAMKGLLSFVTKTDDGGMHIQNSPSTVWDTALASYTLQEAGLSAGDDTVQRAAAYLLSLQHTEKKEQAEGSLLHMTGGWGFSESNKANPDVDDTQAVLRALTRYTSYRADSLESWKKGVQYLFRRQNDDGGWAAFERNSTSFMTRLFAVENFEDTAFDPSAADVTGRTLEFLGSHVKLTTNHPRVQAGVRWLLKRQQRDGSWYGRWGVSYLYGTWAAVTGLRAVGLSAEHPAIQQAVDWLLHMRQPDGGWGESCKSDVAKTYIAAPYSTVVHTAWALDLLIAVHDTPVKEIKEATSLLIDWNQEEGSKRVTYPTGAGLPGHFYIQYHSYPRIWPLLTLSHYEQKYKGC</sequence>
<proteinExistence type="inferred from homology"/>
<feature type="compositionally biased region" description="Basic residues" evidence="5">
    <location>
        <begin position="206"/>
        <end position="220"/>
    </location>
</feature>
<evidence type="ECO:0000256" key="5">
    <source>
        <dbReference type="SAM" id="MobiDB-lite"/>
    </source>
</evidence>
<feature type="region of interest" description="Disordered" evidence="5">
    <location>
        <begin position="206"/>
        <end position="231"/>
    </location>
</feature>
<comment type="similarity">
    <text evidence="2">Belongs to the terpene cyclase/mutase family.</text>
</comment>
<dbReference type="Gene3D" id="1.50.10.20">
    <property type="match status" value="2"/>
</dbReference>
<dbReference type="InterPro" id="IPR008930">
    <property type="entry name" value="Terpenoid_cyclase/PrenylTrfase"/>
</dbReference>
<evidence type="ECO:0000313" key="9">
    <source>
        <dbReference type="Proteomes" id="UP001597340"/>
    </source>
</evidence>
<name>A0ABW4DEF0_9BACL</name>
<feature type="domain" description="Squalene cyclase N-terminal" evidence="7">
    <location>
        <begin position="12"/>
        <end position="292"/>
    </location>
</feature>
<dbReference type="SUPFAM" id="SSF48239">
    <property type="entry name" value="Terpenoid cyclases/Protein prenyltransferases"/>
    <property type="match status" value="2"/>
</dbReference>
<evidence type="ECO:0000256" key="2">
    <source>
        <dbReference type="ARBA" id="ARBA00009755"/>
    </source>
</evidence>
<dbReference type="PANTHER" id="PTHR11764">
    <property type="entry name" value="TERPENE CYCLASE/MUTASE FAMILY MEMBER"/>
    <property type="match status" value="1"/>
</dbReference>
<evidence type="ECO:0000256" key="4">
    <source>
        <dbReference type="ARBA" id="ARBA00023235"/>
    </source>
</evidence>